<dbReference type="Proteomes" id="UP001652581">
    <property type="component" value="Chromosome 13"/>
</dbReference>
<dbReference type="GeneID" id="102536733"/>
<dbReference type="RefSeq" id="XP_072831858.1">
    <property type="nucleotide sequence ID" value="XM_072975757.1"/>
</dbReference>
<comment type="similarity">
    <text evidence="5">Belongs to the ubiquitin-conjugating enzyme family.</text>
</comment>
<gene>
    <name evidence="8" type="primary">UBE2U</name>
</gene>
<accession>A0ABM5EFC6</accession>
<dbReference type="Pfam" id="PF00179">
    <property type="entry name" value="UQ_con"/>
    <property type="match status" value="1"/>
</dbReference>
<dbReference type="CDD" id="cd23806">
    <property type="entry name" value="UBCc_UBE2U"/>
    <property type="match status" value="1"/>
</dbReference>
<dbReference type="InterPro" id="IPR000608">
    <property type="entry name" value="UBC"/>
</dbReference>
<evidence type="ECO:0000313" key="7">
    <source>
        <dbReference type="Proteomes" id="UP001652581"/>
    </source>
</evidence>
<name>A0ABM5EFC6_VICPA</name>
<reference evidence="8" key="1">
    <citation type="submission" date="2025-08" db="UniProtKB">
        <authorList>
            <consortium name="RefSeq"/>
        </authorList>
    </citation>
    <scope>IDENTIFICATION</scope>
</reference>
<dbReference type="InterPro" id="IPR016135">
    <property type="entry name" value="UBQ-conjugating_enzyme/RWD"/>
</dbReference>
<protein>
    <submittedName>
        <fullName evidence="8">Ubiquitin-conjugating enzyme E2 U isoform X1</fullName>
    </submittedName>
</protein>
<keyword evidence="7" id="KW-1185">Reference proteome</keyword>
<dbReference type="InterPro" id="IPR023313">
    <property type="entry name" value="UBQ-conjugating_AS"/>
</dbReference>
<dbReference type="PANTHER" id="PTHR24067">
    <property type="entry name" value="UBIQUITIN-CONJUGATING ENZYME E2"/>
    <property type="match status" value="1"/>
</dbReference>
<evidence type="ECO:0000256" key="5">
    <source>
        <dbReference type="RuleBase" id="RU362109"/>
    </source>
</evidence>
<feature type="active site" description="Glycyl thioester intermediate" evidence="4">
    <location>
        <position position="89"/>
    </location>
</feature>
<dbReference type="InterPro" id="IPR050113">
    <property type="entry name" value="Ub_conjugating_enzyme"/>
</dbReference>
<dbReference type="Gene3D" id="3.10.110.10">
    <property type="entry name" value="Ubiquitin Conjugating Enzyme"/>
    <property type="match status" value="1"/>
</dbReference>
<evidence type="ECO:0000259" key="6">
    <source>
        <dbReference type="PROSITE" id="PS50127"/>
    </source>
</evidence>
<keyword evidence="1" id="KW-0808">Transferase</keyword>
<keyword evidence="5" id="KW-0067">ATP-binding</keyword>
<evidence type="ECO:0000313" key="8">
    <source>
        <dbReference type="RefSeq" id="XP_072831858.1"/>
    </source>
</evidence>
<sequence length="318" mass="36978">MLSRADYLLQRDFRELKKNNYEGITAFPISEDMMEWEADIEGLQNTIWHGSFFQLVIHFTPAYNFVPPVVKFKTIPFHPNVDPHTGQPCIDFLDNPHQWNRSYTLSSILLTLQVMLSNPVLENPVNVEAAHILTKDETLYRLIILQLFHQPLPLKGDSSEPLEDPDKVIRSVKSISFNDYYKTWSEIATSKAMEYYRTPLLEDPNFVGEYYKRKKNEGKHPTECHLKYTAAMARLAREKKRPYKAGYPAERRYHCTTPTQTFSDSQAETNTVTKMSVIKERQKRKVLPDDVNTNEPWEEEVASLVAWTNTLDTNALED</sequence>
<dbReference type="SMART" id="SM00212">
    <property type="entry name" value="UBCc"/>
    <property type="match status" value="1"/>
</dbReference>
<evidence type="ECO:0000256" key="2">
    <source>
        <dbReference type="ARBA" id="ARBA00022786"/>
    </source>
</evidence>
<dbReference type="PROSITE" id="PS00183">
    <property type="entry name" value="UBC_1"/>
    <property type="match status" value="1"/>
</dbReference>
<comment type="pathway">
    <text evidence="3">Protein modification.</text>
</comment>
<dbReference type="PROSITE" id="PS50127">
    <property type="entry name" value="UBC_2"/>
    <property type="match status" value="1"/>
</dbReference>
<feature type="domain" description="UBC core" evidence="6">
    <location>
        <begin position="4"/>
        <end position="153"/>
    </location>
</feature>
<organism evidence="7 8">
    <name type="scientific">Vicugna pacos</name>
    <name type="common">Alpaca</name>
    <name type="synonym">Lama pacos</name>
    <dbReference type="NCBI Taxonomy" id="30538"/>
    <lineage>
        <taxon>Eukaryota</taxon>
        <taxon>Metazoa</taxon>
        <taxon>Chordata</taxon>
        <taxon>Craniata</taxon>
        <taxon>Vertebrata</taxon>
        <taxon>Euteleostomi</taxon>
        <taxon>Mammalia</taxon>
        <taxon>Eutheria</taxon>
        <taxon>Laurasiatheria</taxon>
        <taxon>Artiodactyla</taxon>
        <taxon>Tylopoda</taxon>
        <taxon>Camelidae</taxon>
        <taxon>Vicugna</taxon>
    </lineage>
</organism>
<evidence type="ECO:0000256" key="3">
    <source>
        <dbReference type="ARBA" id="ARBA00043952"/>
    </source>
</evidence>
<keyword evidence="5" id="KW-0547">Nucleotide-binding</keyword>
<proteinExistence type="inferred from homology"/>
<keyword evidence="2 5" id="KW-0833">Ubl conjugation pathway</keyword>
<evidence type="ECO:0000256" key="1">
    <source>
        <dbReference type="ARBA" id="ARBA00022679"/>
    </source>
</evidence>
<evidence type="ECO:0000256" key="4">
    <source>
        <dbReference type="PROSITE-ProRule" id="PRU10133"/>
    </source>
</evidence>
<dbReference type="SUPFAM" id="SSF54495">
    <property type="entry name" value="UBC-like"/>
    <property type="match status" value="1"/>
</dbReference>